<protein>
    <submittedName>
        <fullName evidence="2">Uncharacterized protein</fullName>
    </submittedName>
</protein>
<dbReference type="EMBL" id="HBIM01003482">
    <property type="protein sequence ID" value="CAE0404918.1"/>
    <property type="molecule type" value="Transcribed_RNA"/>
</dbReference>
<organism evidence="2">
    <name type="scientific">Amphora coffeiformis</name>
    <dbReference type="NCBI Taxonomy" id="265554"/>
    <lineage>
        <taxon>Eukaryota</taxon>
        <taxon>Sar</taxon>
        <taxon>Stramenopiles</taxon>
        <taxon>Ochrophyta</taxon>
        <taxon>Bacillariophyta</taxon>
        <taxon>Bacillariophyceae</taxon>
        <taxon>Bacillariophycidae</taxon>
        <taxon>Thalassiophysales</taxon>
        <taxon>Catenulaceae</taxon>
        <taxon>Amphora</taxon>
    </lineage>
</organism>
<feature type="signal peptide" evidence="1">
    <location>
        <begin position="1"/>
        <end position="15"/>
    </location>
</feature>
<evidence type="ECO:0000256" key="1">
    <source>
        <dbReference type="SAM" id="SignalP"/>
    </source>
</evidence>
<name>A0A7S3L015_9STRA</name>
<gene>
    <name evidence="2" type="ORF">ACOF00016_LOCUS3004</name>
</gene>
<reference evidence="2" key="1">
    <citation type="submission" date="2021-01" db="EMBL/GenBank/DDBJ databases">
        <authorList>
            <person name="Corre E."/>
            <person name="Pelletier E."/>
            <person name="Niang G."/>
            <person name="Scheremetjew M."/>
            <person name="Finn R."/>
            <person name="Kale V."/>
            <person name="Holt S."/>
            <person name="Cochrane G."/>
            <person name="Meng A."/>
            <person name="Brown T."/>
            <person name="Cohen L."/>
        </authorList>
    </citation>
    <scope>NUCLEOTIDE SEQUENCE</scope>
    <source>
        <strain evidence="2">CCMP127</strain>
    </source>
</reference>
<dbReference type="Pfam" id="PF12646">
    <property type="entry name" value="DUF3783"/>
    <property type="match status" value="1"/>
</dbReference>
<dbReference type="InterPro" id="IPR016621">
    <property type="entry name" value="UCP014543"/>
</dbReference>
<accession>A0A7S3L015</accession>
<sequence length="231" mass="25449">MRPLLCFLLFQSVLGWTSSVIKRASLSQLNTPLTQNPPNAPWPTRTTDTSLALGLMDEFNNFLKTRDGDFMKLDESGTAFGPGPLLLVYGIPVGIQDDEIQDMISDGAPEASNKNVKIVRLSEEDSHVLDISMQEALGGLAQGSIEPSATDTQQTFQVPVIFFSGFENDEMLNVYNILGREIWEETFGHASAACAKAVPNAMKKSLRQVLDEISGDHREALSLENKEEEEE</sequence>
<keyword evidence="1" id="KW-0732">Signal</keyword>
<feature type="chain" id="PRO_5030840074" evidence="1">
    <location>
        <begin position="16"/>
        <end position="231"/>
    </location>
</feature>
<evidence type="ECO:0000313" key="2">
    <source>
        <dbReference type="EMBL" id="CAE0404918.1"/>
    </source>
</evidence>
<dbReference type="AlphaFoldDB" id="A0A7S3L015"/>
<proteinExistence type="predicted"/>